<protein>
    <submittedName>
        <fullName evidence="1">Uncharacterized protein</fullName>
    </submittedName>
</protein>
<evidence type="ECO:0000313" key="1">
    <source>
        <dbReference type="EMBL" id="KAH7983019.1"/>
    </source>
</evidence>
<comment type="caution">
    <text evidence="1">The sequence shown here is derived from an EMBL/GenBank/DDBJ whole genome shotgun (WGS) entry which is preliminary data.</text>
</comment>
<name>A0A9D4QHG6_RHISA</name>
<evidence type="ECO:0000313" key="2">
    <source>
        <dbReference type="Proteomes" id="UP000821837"/>
    </source>
</evidence>
<proteinExistence type="predicted"/>
<dbReference type="Proteomes" id="UP000821837">
    <property type="component" value="Chromosome 1"/>
</dbReference>
<dbReference type="EMBL" id="JABSTV010001245">
    <property type="protein sequence ID" value="KAH7983019.1"/>
    <property type="molecule type" value="Genomic_DNA"/>
</dbReference>
<organism evidence="1 2">
    <name type="scientific">Rhipicephalus sanguineus</name>
    <name type="common">Brown dog tick</name>
    <name type="synonym">Ixodes sanguineus</name>
    <dbReference type="NCBI Taxonomy" id="34632"/>
    <lineage>
        <taxon>Eukaryota</taxon>
        <taxon>Metazoa</taxon>
        <taxon>Ecdysozoa</taxon>
        <taxon>Arthropoda</taxon>
        <taxon>Chelicerata</taxon>
        <taxon>Arachnida</taxon>
        <taxon>Acari</taxon>
        <taxon>Parasitiformes</taxon>
        <taxon>Ixodida</taxon>
        <taxon>Ixodoidea</taxon>
        <taxon>Ixodidae</taxon>
        <taxon>Rhipicephalinae</taxon>
        <taxon>Rhipicephalus</taxon>
        <taxon>Rhipicephalus</taxon>
    </lineage>
</organism>
<reference evidence="1" key="1">
    <citation type="journal article" date="2020" name="Cell">
        <title>Large-Scale Comparative Analyses of Tick Genomes Elucidate Their Genetic Diversity and Vector Capacities.</title>
        <authorList>
            <consortium name="Tick Genome and Microbiome Consortium (TIGMIC)"/>
            <person name="Jia N."/>
            <person name="Wang J."/>
            <person name="Shi W."/>
            <person name="Du L."/>
            <person name="Sun Y."/>
            <person name="Zhan W."/>
            <person name="Jiang J.F."/>
            <person name="Wang Q."/>
            <person name="Zhang B."/>
            <person name="Ji P."/>
            <person name="Bell-Sakyi L."/>
            <person name="Cui X.M."/>
            <person name="Yuan T.T."/>
            <person name="Jiang B.G."/>
            <person name="Yang W.F."/>
            <person name="Lam T.T."/>
            <person name="Chang Q.C."/>
            <person name="Ding S.J."/>
            <person name="Wang X.J."/>
            <person name="Zhu J.G."/>
            <person name="Ruan X.D."/>
            <person name="Zhao L."/>
            <person name="Wei J.T."/>
            <person name="Ye R.Z."/>
            <person name="Que T.C."/>
            <person name="Du C.H."/>
            <person name="Zhou Y.H."/>
            <person name="Cheng J.X."/>
            <person name="Dai P.F."/>
            <person name="Guo W.B."/>
            <person name="Han X.H."/>
            <person name="Huang E.J."/>
            <person name="Li L.F."/>
            <person name="Wei W."/>
            <person name="Gao Y.C."/>
            <person name="Liu J.Z."/>
            <person name="Shao H.Z."/>
            <person name="Wang X."/>
            <person name="Wang C.C."/>
            <person name="Yang T.C."/>
            <person name="Huo Q.B."/>
            <person name="Li W."/>
            <person name="Chen H.Y."/>
            <person name="Chen S.E."/>
            <person name="Zhou L.G."/>
            <person name="Ni X.B."/>
            <person name="Tian J.H."/>
            <person name="Sheng Y."/>
            <person name="Liu T."/>
            <person name="Pan Y.S."/>
            <person name="Xia L.Y."/>
            <person name="Li J."/>
            <person name="Zhao F."/>
            <person name="Cao W.C."/>
        </authorList>
    </citation>
    <scope>NUCLEOTIDE SEQUENCE</scope>
    <source>
        <strain evidence="1">Rsan-2018</strain>
    </source>
</reference>
<keyword evidence="2" id="KW-1185">Reference proteome</keyword>
<reference evidence="1" key="2">
    <citation type="submission" date="2021-09" db="EMBL/GenBank/DDBJ databases">
        <authorList>
            <person name="Jia N."/>
            <person name="Wang J."/>
            <person name="Shi W."/>
            <person name="Du L."/>
            <person name="Sun Y."/>
            <person name="Zhan W."/>
            <person name="Jiang J."/>
            <person name="Wang Q."/>
            <person name="Zhang B."/>
            <person name="Ji P."/>
            <person name="Sakyi L.B."/>
            <person name="Cui X."/>
            <person name="Yuan T."/>
            <person name="Jiang B."/>
            <person name="Yang W."/>
            <person name="Lam T.T.-Y."/>
            <person name="Chang Q."/>
            <person name="Ding S."/>
            <person name="Wang X."/>
            <person name="Zhu J."/>
            <person name="Ruan X."/>
            <person name="Zhao L."/>
            <person name="Wei J."/>
            <person name="Que T."/>
            <person name="Du C."/>
            <person name="Cheng J."/>
            <person name="Dai P."/>
            <person name="Han X."/>
            <person name="Huang E."/>
            <person name="Gao Y."/>
            <person name="Liu J."/>
            <person name="Shao H."/>
            <person name="Ye R."/>
            <person name="Li L."/>
            <person name="Wei W."/>
            <person name="Wang X."/>
            <person name="Wang C."/>
            <person name="Huo Q."/>
            <person name="Li W."/>
            <person name="Guo W."/>
            <person name="Chen H."/>
            <person name="Chen S."/>
            <person name="Zhou L."/>
            <person name="Zhou L."/>
            <person name="Ni X."/>
            <person name="Tian J."/>
            <person name="Zhou Y."/>
            <person name="Sheng Y."/>
            <person name="Liu T."/>
            <person name="Pan Y."/>
            <person name="Xia L."/>
            <person name="Li J."/>
            <person name="Zhao F."/>
            <person name="Cao W."/>
        </authorList>
    </citation>
    <scope>NUCLEOTIDE SEQUENCE</scope>
    <source>
        <strain evidence="1">Rsan-2018</strain>
        <tissue evidence="1">Larvae</tissue>
    </source>
</reference>
<sequence length="89" mass="9906">MDFALADQDLVATEEFITDELAASISKKGTAADSSSSDGKVTTLEKFCIRRQRITSQRRVDLARNQSSTKIVHKDQQLRMRGGGDHLRP</sequence>
<dbReference type="AlphaFoldDB" id="A0A9D4QHG6"/>
<gene>
    <name evidence="1" type="ORF">HPB52_008815</name>
</gene>
<accession>A0A9D4QHG6</accession>